<dbReference type="PANTHER" id="PTHR42760">
    <property type="entry name" value="SHORT-CHAIN DEHYDROGENASES/REDUCTASES FAMILY MEMBER"/>
    <property type="match status" value="1"/>
</dbReference>
<dbReference type="InterPro" id="IPR002347">
    <property type="entry name" value="SDR_fam"/>
</dbReference>
<protein>
    <submittedName>
        <fullName evidence="4">Short-chain dehydrogenase reductase family</fullName>
    </submittedName>
</protein>
<dbReference type="AlphaFoldDB" id="A0A167DPR6"/>
<dbReference type="Pfam" id="PF13561">
    <property type="entry name" value="adh_short_C2"/>
    <property type="match status" value="1"/>
</dbReference>
<evidence type="ECO:0000256" key="1">
    <source>
        <dbReference type="ARBA" id="ARBA00006484"/>
    </source>
</evidence>
<dbReference type="STRING" id="1573173.A0A167DPR6"/>
<dbReference type="Gene3D" id="3.40.50.720">
    <property type="entry name" value="NAD(P)-binding Rossmann-like Domain"/>
    <property type="match status" value="1"/>
</dbReference>
<name>A0A167DPR6_COLIC</name>
<gene>
    <name evidence="4" type="ORF">CI238_02687</name>
</gene>
<evidence type="ECO:0000313" key="4">
    <source>
        <dbReference type="EMBL" id="KZL84169.1"/>
    </source>
</evidence>
<keyword evidence="3" id="KW-0472">Membrane</keyword>
<dbReference type="GO" id="GO:0016616">
    <property type="term" value="F:oxidoreductase activity, acting on the CH-OH group of donors, NAD or NADP as acceptor"/>
    <property type="evidence" value="ECO:0007669"/>
    <property type="project" value="TreeGrafter"/>
</dbReference>
<feature type="transmembrane region" description="Helical" evidence="3">
    <location>
        <begin position="20"/>
        <end position="40"/>
    </location>
</feature>
<dbReference type="FunFam" id="3.40.50.720:FF:000084">
    <property type="entry name" value="Short-chain dehydrogenase reductase"/>
    <property type="match status" value="1"/>
</dbReference>
<proteinExistence type="inferred from homology"/>
<dbReference type="InterPro" id="IPR036291">
    <property type="entry name" value="NAD(P)-bd_dom_sf"/>
</dbReference>
<accession>A0A167DPR6</accession>
<dbReference type="CDD" id="cd05233">
    <property type="entry name" value="SDR_c"/>
    <property type="match status" value="1"/>
</dbReference>
<evidence type="ECO:0000256" key="3">
    <source>
        <dbReference type="SAM" id="Phobius"/>
    </source>
</evidence>
<comment type="caution">
    <text evidence="4">The sequence shown here is derived from an EMBL/GenBank/DDBJ whole genome shotgun (WGS) entry which is preliminary data.</text>
</comment>
<evidence type="ECO:0000256" key="2">
    <source>
        <dbReference type="ARBA" id="ARBA00022857"/>
    </source>
</evidence>
<keyword evidence="3" id="KW-1133">Transmembrane helix</keyword>
<dbReference type="SUPFAM" id="SSF51735">
    <property type="entry name" value="NAD(P)-binding Rossmann-fold domains"/>
    <property type="match status" value="1"/>
</dbReference>
<dbReference type="Proteomes" id="UP000076584">
    <property type="component" value="Unassembled WGS sequence"/>
</dbReference>
<evidence type="ECO:0000313" key="5">
    <source>
        <dbReference type="Proteomes" id="UP000076584"/>
    </source>
</evidence>
<feature type="non-terminal residue" evidence="4">
    <location>
        <position position="1"/>
    </location>
</feature>
<organism evidence="4 5">
    <name type="scientific">Colletotrichum incanum</name>
    <name type="common">Soybean anthracnose fungus</name>
    <dbReference type="NCBI Taxonomy" id="1573173"/>
    <lineage>
        <taxon>Eukaryota</taxon>
        <taxon>Fungi</taxon>
        <taxon>Dikarya</taxon>
        <taxon>Ascomycota</taxon>
        <taxon>Pezizomycotina</taxon>
        <taxon>Sordariomycetes</taxon>
        <taxon>Hypocreomycetidae</taxon>
        <taxon>Glomerellales</taxon>
        <taxon>Glomerellaceae</taxon>
        <taxon>Colletotrichum</taxon>
        <taxon>Colletotrichum spaethianum species complex</taxon>
    </lineage>
</organism>
<keyword evidence="5" id="KW-1185">Reference proteome</keyword>
<comment type="similarity">
    <text evidence="1">Belongs to the short-chain dehydrogenases/reductases (SDR) family.</text>
</comment>
<reference evidence="4 5" key="1">
    <citation type="submission" date="2015-06" db="EMBL/GenBank/DDBJ databases">
        <title>Survival trade-offs in plant roots during colonization by closely related pathogenic and mutualistic fungi.</title>
        <authorList>
            <person name="Hacquard S."/>
            <person name="Kracher B."/>
            <person name="Hiruma K."/>
            <person name="Weinman A."/>
            <person name="Muench P."/>
            <person name="Garrido Oter R."/>
            <person name="Ver Loren van Themaat E."/>
            <person name="Dallerey J.-F."/>
            <person name="Damm U."/>
            <person name="Henrissat B."/>
            <person name="Lespinet O."/>
            <person name="Thon M."/>
            <person name="Kemen E."/>
            <person name="McHardy A.C."/>
            <person name="Schulze-Lefert P."/>
            <person name="O'Connell R.J."/>
        </authorList>
    </citation>
    <scope>NUCLEOTIDE SEQUENCE [LARGE SCALE GENOMIC DNA]</scope>
    <source>
        <strain evidence="4 5">MAFF 238704</strain>
    </source>
</reference>
<dbReference type="EMBL" id="LFIW01000949">
    <property type="protein sequence ID" value="KZL84169.1"/>
    <property type="molecule type" value="Genomic_DNA"/>
</dbReference>
<keyword evidence="2" id="KW-0521">NADP</keyword>
<keyword evidence="3" id="KW-0812">Transmembrane</keyword>
<sequence>LRLKYKGLWSEFSMYKFPGVAFITGAGGTGIGAAVARGFARSGCSRIAITDLNKKSLAETRDAILRIDPKAQVLSREGDISDEAFVNSFVQDVAKKFGRIDYSVSCAGILGESLRSHETSTAAFDLITNVNYKGSWLASRAVLSHMLNQRPHEAHPGQRGSIVNIASQLGVVARPAAAPYCASKAAIINMTRSDAIDYSQDGIRVNCVCPGVIATPMTTASEELVERLRPAIDIAPMKRMGTPEEVANAVLFLCSSQASFVQGHALVVDGGYTIN</sequence>
<dbReference type="PRINTS" id="PR00081">
    <property type="entry name" value="GDHRDH"/>
</dbReference>
<dbReference type="PRINTS" id="PR00080">
    <property type="entry name" value="SDRFAMILY"/>
</dbReference>